<reference evidence="1" key="1">
    <citation type="submission" date="2020-04" db="EMBL/GenBank/DDBJ databases">
        <title>Deep metagenomics examines the oral microbiome during advanced dental caries in children, revealing novel taxa and co-occurrences with host molecules.</title>
        <authorList>
            <person name="Baker J.L."/>
            <person name="Morton J.T."/>
            <person name="Dinis M."/>
            <person name="Alvarez R."/>
            <person name="Tran N.C."/>
            <person name="Knight R."/>
            <person name="Edlund A."/>
        </authorList>
    </citation>
    <scope>NUCLEOTIDE SEQUENCE</scope>
    <source>
        <strain evidence="1">JCVI_47_bin.3</strain>
    </source>
</reference>
<dbReference type="InterPro" id="IPR022595">
    <property type="entry name" value="Enc34_ssDNA-bd"/>
</dbReference>
<evidence type="ECO:0000313" key="2">
    <source>
        <dbReference type="Proteomes" id="UP000785653"/>
    </source>
</evidence>
<protein>
    <submittedName>
        <fullName evidence="1">DUF2815 family protein</fullName>
    </submittedName>
</protein>
<comment type="caution">
    <text evidence="1">The sequence shown here is derived from an EMBL/GenBank/DDBJ whole genome shotgun (WGS) entry which is preliminary data.</text>
</comment>
<dbReference type="EMBL" id="JABZXS010000001">
    <property type="protein sequence ID" value="MBF1672626.1"/>
    <property type="molecule type" value="Genomic_DNA"/>
</dbReference>
<dbReference type="AlphaFoldDB" id="A0A930LLZ3"/>
<dbReference type="Proteomes" id="UP000785653">
    <property type="component" value="Unassembled WGS sequence"/>
</dbReference>
<dbReference type="Gene3D" id="2.40.50.140">
    <property type="entry name" value="Nucleic acid-binding proteins"/>
    <property type="match status" value="1"/>
</dbReference>
<gene>
    <name evidence="1" type="ORF">HXO65_00200</name>
</gene>
<dbReference type="InterPro" id="IPR012340">
    <property type="entry name" value="NA-bd_OB-fold"/>
</dbReference>
<proteinExistence type="predicted"/>
<evidence type="ECO:0000313" key="1">
    <source>
        <dbReference type="EMBL" id="MBF1672626.1"/>
    </source>
</evidence>
<dbReference type="Pfam" id="PF10991">
    <property type="entry name" value="Enc34_ssDNA-bd"/>
    <property type="match status" value="1"/>
</dbReference>
<organism evidence="1 2">
    <name type="scientific">Rothia mucilaginosa</name>
    <dbReference type="NCBI Taxonomy" id="43675"/>
    <lineage>
        <taxon>Bacteria</taxon>
        <taxon>Bacillati</taxon>
        <taxon>Actinomycetota</taxon>
        <taxon>Actinomycetes</taxon>
        <taxon>Micrococcales</taxon>
        <taxon>Micrococcaceae</taxon>
        <taxon>Rothia</taxon>
    </lineage>
</organism>
<accession>A0A930LLZ3</accession>
<sequence>MAYNAVTLGRVRFSYVKLKDPSRVTADGNKREFVPQAVVNRILAEEGANSEKLEGLEYGIQLIIGKDDKIPNSDTLIMDALGEKVKLAVAEAVEEKRLTKAQAELMNKHWRDKFALSIASKTQLKTKVTDNDEQGDEQTPAHLVNTYSFNVNPKAKRGPVPVFKWGTNPSTGKPGPVKADVEEVHSGDYGFVELVPFVYRFAGSTGLTFFLNSVLKTQDGERLDGVRDAGAAFEGLGDYMDEVSNEGAEAYSSAESIDDVL</sequence>
<name>A0A930LLZ3_9MICC</name>